<dbReference type="Pfam" id="PF17408">
    <property type="entry name" value="MCD_N"/>
    <property type="match status" value="1"/>
</dbReference>
<dbReference type="InterPro" id="IPR042303">
    <property type="entry name" value="Malonyl_CoA_deC_C_sf"/>
</dbReference>
<dbReference type="AlphaFoldDB" id="A0A2N3PZM4"/>
<dbReference type="GO" id="GO:0006633">
    <property type="term" value="P:fatty acid biosynthetic process"/>
    <property type="evidence" value="ECO:0007669"/>
    <property type="project" value="InterPro"/>
</dbReference>
<evidence type="ECO:0000313" key="4">
    <source>
        <dbReference type="Proteomes" id="UP000233293"/>
    </source>
</evidence>
<sequence>MDDGKLAGLVTQAANYGLFDRLKTLRGLWRDIAQSLGGAPKIDPELPADDAALLRNQVRECLQGRGGEVSARARAATLGRSYLELNAVGRRNFLKMVADEFGPDTGQVDKAMADVAKASGPAERHAAERSLREALESPRQRLLTQFNALPEGVKFLVDMRAELLPLSKGDPAMQAFEADLKELLSAWFDVGFLELQRITWRSPALILEKIMAYEAVHAIQGWSDLKNRLDSDRRLYAFFHPRMPDEPLIFVEVALVRGIAGNIHDLLDEHAPVEDPKKADTAIFYSINNAQKGLVGISFGNFLIKRVVDSLLHEFPNLKTFSTLSPIPGFRTWLNRRLAEGEDAILEPAELRALAALPAKGEGAPQGFAQLLDSRWVDDGATAQALRTPLIRLCAHYLLEKRSGTSRALDPVAHFHLTNGARMERLNWLADTSDKGVAQSAGMMINYLYKLSEIEANHEAYRGQGKIVTSAAVRALGKG</sequence>
<dbReference type="Pfam" id="PF05292">
    <property type="entry name" value="MCD"/>
    <property type="match status" value="1"/>
</dbReference>
<keyword evidence="4" id="KW-1185">Reference proteome</keyword>
<name>A0A2N3PZM4_9PROT</name>
<feature type="domain" description="Malonyl-CoA decarboxylase N-terminal" evidence="2">
    <location>
        <begin position="101"/>
        <end position="188"/>
    </location>
</feature>
<proteinExistence type="predicted"/>
<dbReference type="PANTHER" id="PTHR28641:SF1">
    <property type="entry name" value="MALONYL-COA DECARBOXYLASE, MITOCHONDRIAL"/>
    <property type="match status" value="1"/>
</dbReference>
<dbReference type="Proteomes" id="UP000233293">
    <property type="component" value="Unassembled WGS sequence"/>
</dbReference>
<dbReference type="Gene3D" id="3.40.630.150">
    <property type="entry name" value="Malonyl-CoA decarboxylase, catalytic domain"/>
    <property type="match status" value="1"/>
</dbReference>
<protein>
    <submittedName>
        <fullName evidence="3">Malonyl-CoA decarboxylase</fullName>
    </submittedName>
</protein>
<dbReference type="OrthoDB" id="5292736at2"/>
<dbReference type="EMBL" id="PIUM01000003">
    <property type="protein sequence ID" value="PKU25856.1"/>
    <property type="molecule type" value="Genomic_DNA"/>
</dbReference>
<dbReference type="RefSeq" id="WP_101249400.1">
    <property type="nucleotide sequence ID" value="NZ_PIUM01000003.1"/>
</dbReference>
<evidence type="ECO:0000259" key="2">
    <source>
        <dbReference type="Pfam" id="PF17408"/>
    </source>
</evidence>
<evidence type="ECO:0000259" key="1">
    <source>
        <dbReference type="Pfam" id="PF05292"/>
    </source>
</evidence>
<accession>A0A2N3PZM4</accession>
<gene>
    <name evidence="3" type="ORF">CWS72_04680</name>
</gene>
<dbReference type="PANTHER" id="PTHR28641">
    <property type="match status" value="1"/>
</dbReference>
<dbReference type="GO" id="GO:0050080">
    <property type="term" value="F:malonyl-CoA decarboxylase activity"/>
    <property type="evidence" value="ECO:0007669"/>
    <property type="project" value="InterPro"/>
</dbReference>
<feature type="domain" description="Malonyl-CoA decarboxylase C-terminal" evidence="1">
    <location>
        <begin position="191"/>
        <end position="450"/>
    </location>
</feature>
<dbReference type="Gene3D" id="1.20.140.90">
    <property type="entry name" value="Malonyl-CoA decarboxylase, oligemerization domain"/>
    <property type="match status" value="1"/>
</dbReference>
<reference evidence="4" key="1">
    <citation type="submission" date="2017-12" db="EMBL/GenBank/DDBJ databases">
        <title>Draft genome sequence of Telmatospirillum siberiense 26-4b1T, an acidotolerant peatland alphaproteobacterium potentially involved in sulfur cycling.</title>
        <authorList>
            <person name="Hausmann B."/>
            <person name="Pjevac P."/>
            <person name="Schreck K."/>
            <person name="Herbold C.W."/>
            <person name="Daims H."/>
            <person name="Wagner M."/>
            <person name="Pester M."/>
            <person name="Loy A."/>
        </authorList>
    </citation>
    <scope>NUCLEOTIDE SEQUENCE [LARGE SCALE GENOMIC DNA]</scope>
    <source>
        <strain evidence="4">26-4b1</strain>
    </source>
</reference>
<organism evidence="3 4">
    <name type="scientific">Telmatospirillum siberiense</name>
    <dbReference type="NCBI Taxonomy" id="382514"/>
    <lineage>
        <taxon>Bacteria</taxon>
        <taxon>Pseudomonadati</taxon>
        <taxon>Pseudomonadota</taxon>
        <taxon>Alphaproteobacteria</taxon>
        <taxon>Rhodospirillales</taxon>
        <taxon>Rhodospirillaceae</taxon>
        <taxon>Telmatospirillum</taxon>
    </lineage>
</organism>
<dbReference type="InterPro" id="IPR038917">
    <property type="entry name" value="Malonyl_CoA_deC"/>
</dbReference>
<dbReference type="InterPro" id="IPR038351">
    <property type="entry name" value="MCD_N_sf"/>
</dbReference>
<comment type="caution">
    <text evidence="3">The sequence shown here is derived from an EMBL/GenBank/DDBJ whole genome shotgun (WGS) entry which is preliminary data.</text>
</comment>
<dbReference type="InterPro" id="IPR007956">
    <property type="entry name" value="Malonyl_CoA_deC_C"/>
</dbReference>
<evidence type="ECO:0000313" key="3">
    <source>
        <dbReference type="EMBL" id="PKU25856.1"/>
    </source>
</evidence>
<dbReference type="InterPro" id="IPR035372">
    <property type="entry name" value="MCD_N"/>
</dbReference>